<dbReference type="GO" id="GO:0000160">
    <property type="term" value="P:phosphorelay signal transduction system"/>
    <property type="evidence" value="ECO:0007669"/>
    <property type="project" value="InterPro"/>
</dbReference>
<reference evidence="4 5" key="1">
    <citation type="submission" date="2019-07" db="EMBL/GenBank/DDBJ databases">
        <title>Whole genome shotgun sequence of Terrabacter aerolatus NBRC 106305.</title>
        <authorList>
            <person name="Hosoyama A."/>
            <person name="Uohara A."/>
            <person name="Ohji S."/>
            <person name="Ichikawa N."/>
        </authorList>
    </citation>
    <scope>NUCLEOTIDE SEQUENCE [LARGE SCALE GENOMIC DNA]</scope>
    <source>
        <strain evidence="4 5">NBRC 106305</strain>
    </source>
</reference>
<dbReference type="InterPro" id="IPR001789">
    <property type="entry name" value="Sig_transdc_resp-reg_receiver"/>
</dbReference>
<evidence type="ECO:0000256" key="2">
    <source>
        <dbReference type="PROSITE-ProRule" id="PRU00169"/>
    </source>
</evidence>
<keyword evidence="1 2" id="KW-0597">Phosphoprotein</keyword>
<evidence type="ECO:0000313" key="4">
    <source>
        <dbReference type="EMBL" id="GEO29957.1"/>
    </source>
</evidence>
<dbReference type="PANTHER" id="PTHR45339">
    <property type="entry name" value="HYBRID SIGNAL TRANSDUCTION HISTIDINE KINASE J"/>
    <property type="match status" value="1"/>
</dbReference>
<gene>
    <name evidence="4" type="ORF">TAE01_17670</name>
</gene>
<dbReference type="Gene3D" id="3.40.50.2300">
    <property type="match status" value="1"/>
</dbReference>
<dbReference type="OrthoDB" id="9800897at2"/>
<dbReference type="PANTHER" id="PTHR45339:SF3">
    <property type="entry name" value="HISTIDINE KINASE"/>
    <property type="match status" value="1"/>
</dbReference>
<dbReference type="InterPro" id="IPR011006">
    <property type="entry name" value="CheY-like_superfamily"/>
</dbReference>
<proteinExistence type="predicted"/>
<dbReference type="CDD" id="cd17548">
    <property type="entry name" value="REC_DivK-like"/>
    <property type="match status" value="1"/>
</dbReference>
<protein>
    <submittedName>
        <fullName evidence="4">Response regulator</fullName>
    </submittedName>
</protein>
<accession>A0A512D0G2</accession>
<keyword evidence="5" id="KW-1185">Reference proteome</keyword>
<evidence type="ECO:0000313" key="5">
    <source>
        <dbReference type="Proteomes" id="UP000321534"/>
    </source>
</evidence>
<evidence type="ECO:0000259" key="3">
    <source>
        <dbReference type="PROSITE" id="PS50110"/>
    </source>
</evidence>
<feature type="modified residue" description="4-aspartylphosphate" evidence="2">
    <location>
        <position position="55"/>
    </location>
</feature>
<dbReference type="SMART" id="SM00448">
    <property type="entry name" value="REC"/>
    <property type="match status" value="1"/>
</dbReference>
<comment type="caution">
    <text evidence="4">The sequence shown here is derived from an EMBL/GenBank/DDBJ whole genome shotgun (WGS) entry which is preliminary data.</text>
</comment>
<dbReference type="AlphaFoldDB" id="A0A512D0G2"/>
<sequence>MSRPPVVLLVEDNTRNLKLARDVLEYAGFTVVVASTGEQGVEQARSTLPDVILMDLQLPGIDGFAALELLRGDEATAHIPVVALTAFAMQRDRERALDSGFAGYLEKPISVREFPAQVRRHLPRRGEERS</sequence>
<dbReference type="SUPFAM" id="SSF52172">
    <property type="entry name" value="CheY-like"/>
    <property type="match status" value="1"/>
</dbReference>
<feature type="domain" description="Response regulatory" evidence="3">
    <location>
        <begin position="6"/>
        <end position="122"/>
    </location>
</feature>
<dbReference type="EMBL" id="BJYX01000007">
    <property type="protein sequence ID" value="GEO29957.1"/>
    <property type="molecule type" value="Genomic_DNA"/>
</dbReference>
<dbReference type="Proteomes" id="UP000321534">
    <property type="component" value="Unassembled WGS sequence"/>
</dbReference>
<evidence type="ECO:0000256" key="1">
    <source>
        <dbReference type="ARBA" id="ARBA00022553"/>
    </source>
</evidence>
<name>A0A512D0G2_9MICO</name>
<dbReference type="PROSITE" id="PS50110">
    <property type="entry name" value="RESPONSE_REGULATORY"/>
    <property type="match status" value="1"/>
</dbReference>
<organism evidence="4 5">
    <name type="scientific">Terrabacter aerolatus</name>
    <dbReference type="NCBI Taxonomy" id="422442"/>
    <lineage>
        <taxon>Bacteria</taxon>
        <taxon>Bacillati</taxon>
        <taxon>Actinomycetota</taxon>
        <taxon>Actinomycetes</taxon>
        <taxon>Micrococcales</taxon>
        <taxon>Intrasporangiaceae</taxon>
        <taxon>Terrabacter</taxon>
    </lineage>
</organism>
<dbReference type="RefSeq" id="WP_147065481.1">
    <property type="nucleotide sequence ID" value="NZ_BAAARO010000026.1"/>
</dbReference>
<dbReference type="Pfam" id="PF00072">
    <property type="entry name" value="Response_reg"/>
    <property type="match status" value="1"/>
</dbReference>